<evidence type="ECO:0000259" key="3">
    <source>
        <dbReference type="Pfam" id="PF10017"/>
    </source>
</evidence>
<dbReference type="Proteomes" id="UP000619512">
    <property type="component" value="Unassembled WGS sequence"/>
</dbReference>
<dbReference type="SUPFAM" id="SSF53335">
    <property type="entry name" value="S-adenosyl-L-methionine-dependent methyltransferases"/>
    <property type="match status" value="1"/>
</dbReference>
<dbReference type="OrthoDB" id="5289726at2"/>
<dbReference type="GO" id="GO:0052706">
    <property type="term" value="F:L-histidine N(alpha)-methyltransferase activity"/>
    <property type="evidence" value="ECO:0007669"/>
    <property type="project" value="UniProtKB-EC"/>
</dbReference>
<protein>
    <submittedName>
        <fullName evidence="4">Dimethylhistidine N-methyltransferase</fullName>
    </submittedName>
    <submittedName>
        <fullName evidence="5">L-histidine N(Alpha)-methyltransferase</fullName>
        <ecNumber evidence="5">2.1.1.44</ecNumber>
    </submittedName>
</protein>
<dbReference type="RefSeq" id="WP_134387792.1">
    <property type="nucleotide sequence ID" value="NZ_BMWW01000003.1"/>
</dbReference>
<evidence type="ECO:0000313" key="6">
    <source>
        <dbReference type="Proteomes" id="UP000294359"/>
    </source>
</evidence>
<gene>
    <name evidence="5" type="primary">egtD</name>
    <name evidence="5" type="ORF">E1742_25405</name>
    <name evidence="4" type="ORF">GCM10007388_20790</name>
</gene>
<dbReference type="EMBL" id="CP038026">
    <property type="protein sequence ID" value="QBQ39099.1"/>
    <property type="molecule type" value="Genomic_DNA"/>
</dbReference>
<reference evidence="4" key="1">
    <citation type="journal article" date="2014" name="Int. J. Syst. Evol. Microbiol.">
        <title>Complete genome sequence of Corynebacterium casei LMG S-19264T (=DSM 44701T), isolated from a smear-ripened cheese.</title>
        <authorList>
            <consortium name="US DOE Joint Genome Institute (JGI-PGF)"/>
            <person name="Walter F."/>
            <person name="Albersmeier A."/>
            <person name="Kalinowski J."/>
            <person name="Ruckert C."/>
        </authorList>
    </citation>
    <scope>NUCLEOTIDE SEQUENCE</scope>
    <source>
        <strain evidence="4">KCTC 12344</strain>
    </source>
</reference>
<evidence type="ECO:0000256" key="2">
    <source>
        <dbReference type="ARBA" id="ARBA00022679"/>
    </source>
</evidence>
<dbReference type="AlphaFoldDB" id="A0A4P7BN50"/>
<keyword evidence="2 5" id="KW-0808">Transferase</keyword>
<keyword evidence="1 5" id="KW-0489">Methyltransferase</keyword>
<sequence>MSTTRTAALHALRFPSATARIAHGDAATVAGIAAGLLAPAAATSPKYLYDSLGSRLFEAICELPEYYPTRTEAGIFARHGADIARRVGTGSTLIDLGAGNCAKAASLFPLLEPMQYVPIDISREFLNEAVSRLQQRFPRIAMTALALDLSGPFMLPDTVAPRRRVFFYPGSSIGNFAPHEAIRFLRRVRDNASADGGLLIGVDLIKDAAVLDAAYDDAIGVTAAFNLNMLRHLNHLIGADFDVRQWQHVAFFNEGESRVEMHLEARTALTVRWAGGERRFARGERIHTEDSYKYTREGFADLLAQAGFEADGTWTDGAGWFAVMHARAAIG</sequence>
<dbReference type="PANTHER" id="PTHR43397">
    <property type="entry name" value="ERGOTHIONEINE BIOSYNTHESIS PROTEIN 1"/>
    <property type="match status" value="1"/>
</dbReference>
<dbReference type="Gene3D" id="3.40.50.150">
    <property type="entry name" value="Vaccinia Virus protein VP39"/>
    <property type="match status" value="1"/>
</dbReference>
<dbReference type="InterPro" id="IPR017804">
    <property type="entry name" value="MeTrfase_EgtD-like"/>
</dbReference>
<evidence type="ECO:0000256" key="1">
    <source>
        <dbReference type="ARBA" id="ARBA00022603"/>
    </source>
</evidence>
<dbReference type="GO" id="GO:0032259">
    <property type="term" value="P:methylation"/>
    <property type="evidence" value="ECO:0007669"/>
    <property type="project" value="UniProtKB-KW"/>
</dbReference>
<dbReference type="Proteomes" id="UP000294359">
    <property type="component" value="Chromosome"/>
</dbReference>
<keyword evidence="6" id="KW-1185">Reference proteome</keyword>
<dbReference type="EMBL" id="BMWW01000003">
    <property type="protein sequence ID" value="GGY87318.1"/>
    <property type="molecule type" value="Genomic_DNA"/>
</dbReference>
<dbReference type="InterPro" id="IPR051128">
    <property type="entry name" value="EgtD_Methyltrsf_superfamily"/>
</dbReference>
<reference evidence="5 6" key="2">
    <citation type="submission" date="2019-03" db="EMBL/GenBank/DDBJ databases">
        <title>Draft Genome Sequences of Six Type Strains of the Genus Massilia.</title>
        <authorList>
            <person name="Miess H."/>
            <person name="Frediansyhah A."/>
            <person name="Gross H."/>
        </authorList>
    </citation>
    <scope>NUCLEOTIDE SEQUENCE [LARGE SCALE GENOMIC DNA]</scope>
    <source>
        <strain evidence="5 6">DSM 17505</strain>
    </source>
</reference>
<reference evidence="4" key="3">
    <citation type="submission" date="2022-12" db="EMBL/GenBank/DDBJ databases">
        <authorList>
            <person name="Sun Q."/>
            <person name="Kim S."/>
        </authorList>
    </citation>
    <scope>NUCLEOTIDE SEQUENCE</scope>
    <source>
        <strain evidence="4">KCTC 12344</strain>
    </source>
</reference>
<evidence type="ECO:0000313" key="5">
    <source>
        <dbReference type="EMBL" id="QBQ39099.1"/>
    </source>
</evidence>
<dbReference type="InterPro" id="IPR019257">
    <property type="entry name" value="MeTrfase_dom"/>
</dbReference>
<feature type="domain" description="Histidine-specific methyltransferase SAM-dependent" evidence="3">
    <location>
        <begin position="32"/>
        <end position="327"/>
    </location>
</feature>
<dbReference type="EC" id="2.1.1.44" evidence="5"/>
<dbReference type="Pfam" id="PF10017">
    <property type="entry name" value="Methyltransf_33"/>
    <property type="match status" value="1"/>
</dbReference>
<dbReference type="PIRSF" id="PIRSF018005">
    <property type="entry name" value="UCP018005"/>
    <property type="match status" value="1"/>
</dbReference>
<dbReference type="InterPro" id="IPR035094">
    <property type="entry name" value="EgtD"/>
</dbReference>
<name>A0A4P7BN50_9BURK</name>
<dbReference type="InterPro" id="IPR029063">
    <property type="entry name" value="SAM-dependent_MTases_sf"/>
</dbReference>
<dbReference type="PANTHER" id="PTHR43397:SF1">
    <property type="entry name" value="ERGOTHIONEINE BIOSYNTHESIS PROTEIN 1"/>
    <property type="match status" value="1"/>
</dbReference>
<evidence type="ECO:0000313" key="7">
    <source>
        <dbReference type="Proteomes" id="UP000619512"/>
    </source>
</evidence>
<accession>A0A4P7BN50</accession>
<proteinExistence type="predicted"/>
<organism evidence="4 7">
    <name type="scientific">Pseudoduganella plicata</name>
    <dbReference type="NCBI Taxonomy" id="321984"/>
    <lineage>
        <taxon>Bacteria</taxon>
        <taxon>Pseudomonadati</taxon>
        <taxon>Pseudomonadota</taxon>
        <taxon>Betaproteobacteria</taxon>
        <taxon>Burkholderiales</taxon>
        <taxon>Oxalobacteraceae</taxon>
        <taxon>Telluria group</taxon>
        <taxon>Pseudoduganella</taxon>
    </lineage>
</organism>
<dbReference type="NCBIfam" id="TIGR03438">
    <property type="entry name" value="egtD_ergothio"/>
    <property type="match status" value="1"/>
</dbReference>
<evidence type="ECO:0000313" key="4">
    <source>
        <dbReference type="EMBL" id="GGY87318.1"/>
    </source>
</evidence>